<dbReference type="RefSeq" id="XP_060445209.1">
    <property type="nucleotide sequence ID" value="XM_060582873.1"/>
</dbReference>
<protein>
    <submittedName>
        <fullName evidence="1">Uncharacterized protein</fullName>
    </submittedName>
</protein>
<proteinExistence type="predicted"/>
<accession>A0AAI9ZTY3</accession>
<dbReference type="AlphaFoldDB" id="A0AAI9ZTY3"/>
<dbReference type="GeneID" id="85467735"/>
<evidence type="ECO:0000313" key="1">
    <source>
        <dbReference type="EMBL" id="KAK1636602.1"/>
    </source>
</evidence>
<sequence>MSSRSGTIVRLVFPWLTRARIPHLLLPIVTLIPPQNPKTVDRDVSFSLWPRCDHIRETRPAQTHEPFRAPITNVVPTYRHPAGWWRVSWGRSSSA</sequence>
<dbReference type="Proteomes" id="UP001243989">
    <property type="component" value="Unassembled WGS sequence"/>
</dbReference>
<comment type="caution">
    <text evidence="1">The sequence shown here is derived from an EMBL/GenBank/DDBJ whole genome shotgun (WGS) entry which is preliminary data.</text>
</comment>
<gene>
    <name evidence="1" type="ORF">BDP81DRAFT_25270</name>
</gene>
<keyword evidence="2" id="KW-1185">Reference proteome</keyword>
<dbReference type="EMBL" id="JAHMHQ010000010">
    <property type="protein sequence ID" value="KAK1636602.1"/>
    <property type="molecule type" value="Genomic_DNA"/>
</dbReference>
<evidence type="ECO:0000313" key="2">
    <source>
        <dbReference type="Proteomes" id="UP001243989"/>
    </source>
</evidence>
<organism evidence="1 2">
    <name type="scientific">Colletotrichum phormii</name>
    <dbReference type="NCBI Taxonomy" id="359342"/>
    <lineage>
        <taxon>Eukaryota</taxon>
        <taxon>Fungi</taxon>
        <taxon>Dikarya</taxon>
        <taxon>Ascomycota</taxon>
        <taxon>Pezizomycotina</taxon>
        <taxon>Sordariomycetes</taxon>
        <taxon>Hypocreomycetidae</taxon>
        <taxon>Glomerellales</taxon>
        <taxon>Glomerellaceae</taxon>
        <taxon>Colletotrichum</taxon>
        <taxon>Colletotrichum acutatum species complex</taxon>
    </lineage>
</organism>
<reference evidence="1" key="1">
    <citation type="submission" date="2021-06" db="EMBL/GenBank/DDBJ databases">
        <title>Comparative genomics, transcriptomics and evolutionary studies reveal genomic signatures of adaptation to plant cell wall in hemibiotrophic fungi.</title>
        <authorList>
            <consortium name="DOE Joint Genome Institute"/>
            <person name="Baroncelli R."/>
            <person name="Diaz J.F."/>
            <person name="Benocci T."/>
            <person name="Peng M."/>
            <person name="Battaglia E."/>
            <person name="Haridas S."/>
            <person name="Andreopoulos W."/>
            <person name="Labutti K."/>
            <person name="Pangilinan J."/>
            <person name="Floch G.L."/>
            <person name="Makela M.R."/>
            <person name="Henrissat B."/>
            <person name="Grigoriev I.V."/>
            <person name="Crouch J.A."/>
            <person name="De Vries R.P."/>
            <person name="Sukno S.A."/>
            <person name="Thon M.R."/>
        </authorList>
    </citation>
    <scope>NUCLEOTIDE SEQUENCE</scope>
    <source>
        <strain evidence="1">CBS 102054</strain>
    </source>
</reference>
<name>A0AAI9ZTY3_9PEZI</name>